<keyword evidence="9" id="KW-1185">Reference proteome</keyword>
<dbReference type="PANTHER" id="PTHR15217:SF0">
    <property type="entry name" value="PRE-MRNA-SPLICING REGULATOR WTAP"/>
    <property type="match status" value="1"/>
</dbReference>
<evidence type="ECO:0000256" key="3">
    <source>
        <dbReference type="ARBA" id="ARBA00022664"/>
    </source>
</evidence>
<proteinExistence type="inferred from homology"/>
<accession>A0ABP0S454</accession>
<dbReference type="Proteomes" id="UP001642484">
    <property type="component" value="Unassembled WGS sequence"/>
</dbReference>
<dbReference type="EMBL" id="CAXAMN010026940">
    <property type="protein sequence ID" value="CAK9107143.1"/>
    <property type="molecule type" value="Genomic_DNA"/>
</dbReference>
<comment type="similarity">
    <text evidence="2">Belongs to the fl(2)d family.</text>
</comment>
<feature type="region of interest" description="Disordered" evidence="7">
    <location>
        <begin position="224"/>
        <end position="255"/>
    </location>
</feature>
<comment type="subcellular location">
    <subcellularLocation>
        <location evidence="1">Nucleus</location>
    </subcellularLocation>
</comment>
<feature type="coiled-coil region" evidence="6">
    <location>
        <begin position="126"/>
        <end position="212"/>
    </location>
</feature>
<organism evidence="8 9">
    <name type="scientific">Durusdinium trenchii</name>
    <dbReference type="NCBI Taxonomy" id="1381693"/>
    <lineage>
        <taxon>Eukaryota</taxon>
        <taxon>Sar</taxon>
        <taxon>Alveolata</taxon>
        <taxon>Dinophyceae</taxon>
        <taxon>Suessiales</taxon>
        <taxon>Symbiodiniaceae</taxon>
        <taxon>Durusdinium</taxon>
    </lineage>
</organism>
<dbReference type="InterPro" id="IPR033757">
    <property type="entry name" value="WTAP"/>
</dbReference>
<sequence length="255" mass="28409">MALITDGNRKLEEYKARESIYISALVNQEAEMTRLRSLAAEIMGAYGNVSKAALRGALADATSNMGVLVLRQQARAKEQRVRQLKDDLEANRFDQSDPAGKALMQKCKALLAENRELGELMQQERLAELRTAFQNEQRKNAELQQKCTESADFCKELTQDNEKLQNNIAKVSGSLRQARAELETLKRQRQEVKAQRKQAKLLKQQAAALTNELSGAEIPADAAVEVVDDDEADAAPKEKKAKKRKKAEEGQTPGE</sequence>
<evidence type="ECO:0000256" key="6">
    <source>
        <dbReference type="SAM" id="Coils"/>
    </source>
</evidence>
<comment type="caution">
    <text evidence="8">The sequence shown here is derived from an EMBL/GenBank/DDBJ whole genome shotgun (WGS) entry which is preliminary data.</text>
</comment>
<evidence type="ECO:0000256" key="5">
    <source>
        <dbReference type="ARBA" id="ARBA00023242"/>
    </source>
</evidence>
<evidence type="ECO:0000256" key="4">
    <source>
        <dbReference type="ARBA" id="ARBA00023187"/>
    </source>
</evidence>
<keyword evidence="5" id="KW-0539">Nucleus</keyword>
<reference evidence="8 9" key="1">
    <citation type="submission" date="2024-02" db="EMBL/GenBank/DDBJ databases">
        <authorList>
            <person name="Chen Y."/>
            <person name="Shah S."/>
            <person name="Dougan E. K."/>
            <person name="Thang M."/>
            <person name="Chan C."/>
        </authorList>
    </citation>
    <scope>NUCLEOTIDE SEQUENCE [LARGE SCALE GENOMIC DNA]</scope>
</reference>
<evidence type="ECO:0000313" key="8">
    <source>
        <dbReference type="EMBL" id="CAK9107143.1"/>
    </source>
</evidence>
<name>A0ABP0S454_9DINO</name>
<keyword evidence="4" id="KW-0508">mRNA splicing</keyword>
<keyword evidence="3" id="KW-0507">mRNA processing</keyword>
<dbReference type="Pfam" id="PF17098">
    <property type="entry name" value="Wtap"/>
    <property type="match status" value="1"/>
</dbReference>
<evidence type="ECO:0000313" key="9">
    <source>
        <dbReference type="Proteomes" id="UP001642484"/>
    </source>
</evidence>
<keyword evidence="6" id="KW-0175">Coiled coil</keyword>
<gene>
    <name evidence="8" type="ORF">CCMP2556_LOCUS50035</name>
</gene>
<evidence type="ECO:0000256" key="1">
    <source>
        <dbReference type="ARBA" id="ARBA00004123"/>
    </source>
</evidence>
<evidence type="ECO:0000256" key="2">
    <source>
        <dbReference type="ARBA" id="ARBA00010313"/>
    </source>
</evidence>
<dbReference type="PANTHER" id="PTHR15217">
    <property type="entry name" value="WILMS' TUMOR 1-ASSOCIATING PROTEIN"/>
    <property type="match status" value="1"/>
</dbReference>
<evidence type="ECO:0000256" key="7">
    <source>
        <dbReference type="SAM" id="MobiDB-lite"/>
    </source>
</evidence>
<protein>
    <submittedName>
        <fullName evidence="8">Uncharacterized protein</fullName>
    </submittedName>
</protein>